<protein>
    <submittedName>
        <fullName evidence="2">Uncharacterized protein</fullName>
    </submittedName>
</protein>
<organism evidence="2 3">
    <name type="scientific">Lentilactobacillus diolivorans DSM 14421</name>
    <dbReference type="NCBI Taxonomy" id="1423739"/>
    <lineage>
        <taxon>Bacteria</taxon>
        <taxon>Bacillati</taxon>
        <taxon>Bacillota</taxon>
        <taxon>Bacilli</taxon>
        <taxon>Lactobacillales</taxon>
        <taxon>Lactobacillaceae</taxon>
        <taxon>Lentilactobacillus</taxon>
    </lineage>
</organism>
<dbReference type="STRING" id="1423739.FC85_GL002165"/>
<evidence type="ECO:0000313" key="3">
    <source>
        <dbReference type="Proteomes" id="UP000052013"/>
    </source>
</evidence>
<name>A0A0R1SRA8_9LACO</name>
<keyword evidence="1" id="KW-1133">Transmembrane helix</keyword>
<evidence type="ECO:0000256" key="1">
    <source>
        <dbReference type="SAM" id="Phobius"/>
    </source>
</evidence>
<dbReference type="RefSeq" id="WP_057863807.1">
    <property type="nucleotide sequence ID" value="NZ_AZEY01000020.1"/>
</dbReference>
<evidence type="ECO:0000313" key="2">
    <source>
        <dbReference type="EMBL" id="KRL68947.1"/>
    </source>
</evidence>
<keyword evidence="1" id="KW-0812">Transmembrane</keyword>
<feature type="transmembrane region" description="Helical" evidence="1">
    <location>
        <begin position="14"/>
        <end position="35"/>
    </location>
</feature>
<dbReference type="EMBL" id="AZEY01000020">
    <property type="protein sequence ID" value="KRL68947.1"/>
    <property type="molecule type" value="Genomic_DNA"/>
</dbReference>
<dbReference type="PATRIC" id="fig|1423739.3.peg.2254"/>
<proteinExistence type="predicted"/>
<sequence>MKYPNKSGFTVVELIVYLGVIAGTLLINLTLIRVINVSSTQETSFWRSVHNSWAEADNDAQLHKRAYFVQIQSHQIVFVPGNQKEKQFLVEIPKELHPGKVITLRINADGFVSPNTINWLTKDGRVKYVQKIQMGWSGYELEQKF</sequence>
<dbReference type="Proteomes" id="UP000052013">
    <property type="component" value="Unassembled WGS sequence"/>
</dbReference>
<keyword evidence="1" id="KW-0472">Membrane</keyword>
<reference evidence="2 3" key="1">
    <citation type="journal article" date="2015" name="Genome Announc.">
        <title>Expanding the biotechnology potential of lactobacilli through comparative genomics of 213 strains and associated genera.</title>
        <authorList>
            <person name="Sun Z."/>
            <person name="Harris H.M."/>
            <person name="McCann A."/>
            <person name="Guo C."/>
            <person name="Argimon S."/>
            <person name="Zhang W."/>
            <person name="Yang X."/>
            <person name="Jeffery I.B."/>
            <person name="Cooney J.C."/>
            <person name="Kagawa T.F."/>
            <person name="Liu W."/>
            <person name="Song Y."/>
            <person name="Salvetti E."/>
            <person name="Wrobel A."/>
            <person name="Rasinkangas P."/>
            <person name="Parkhill J."/>
            <person name="Rea M.C."/>
            <person name="O'Sullivan O."/>
            <person name="Ritari J."/>
            <person name="Douillard F.P."/>
            <person name="Paul Ross R."/>
            <person name="Yang R."/>
            <person name="Briner A.E."/>
            <person name="Felis G.E."/>
            <person name="de Vos W.M."/>
            <person name="Barrangou R."/>
            <person name="Klaenhammer T.R."/>
            <person name="Caufield P.W."/>
            <person name="Cui Y."/>
            <person name="Zhang H."/>
            <person name="O'Toole P.W."/>
        </authorList>
    </citation>
    <scope>NUCLEOTIDE SEQUENCE [LARGE SCALE GENOMIC DNA]</scope>
    <source>
        <strain evidence="2 3">DSM 14421</strain>
    </source>
</reference>
<accession>A0A0R1SRA8</accession>
<gene>
    <name evidence="2" type="ORF">FC85_GL002165</name>
</gene>
<dbReference type="AlphaFoldDB" id="A0A0R1SRA8"/>
<comment type="caution">
    <text evidence="2">The sequence shown here is derived from an EMBL/GenBank/DDBJ whole genome shotgun (WGS) entry which is preliminary data.</text>
</comment>